<dbReference type="PROSITE" id="PS50017">
    <property type="entry name" value="DEATH_DOMAIN"/>
    <property type="match status" value="1"/>
</dbReference>
<dbReference type="Gene3D" id="1.10.533.10">
    <property type="entry name" value="Death Domain, Fas"/>
    <property type="match status" value="1"/>
</dbReference>
<feature type="domain" description="Death" evidence="1">
    <location>
        <begin position="387"/>
        <end position="439"/>
    </location>
</feature>
<dbReference type="SUPFAM" id="SSF47986">
    <property type="entry name" value="DEATH domain"/>
    <property type="match status" value="1"/>
</dbReference>
<dbReference type="Pfam" id="PF00531">
    <property type="entry name" value="Death"/>
    <property type="match status" value="1"/>
</dbReference>
<dbReference type="GO" id="GO:0007165">
    <property type="term" value="P:signal transduction"/>
    <property type="evidence" value="ECO:0007669"/>
    <property type="project" value="InterPro"/>
</dbReference>
<dbReference type="InterPro" id="IPR000488">
    <property type="entry name" value="Death_dom"/>
</dbReference>
<protein>
    <recommendedName>
        <fullName evidence="1">Death domain-containing protein</fullName>
    </recommendedName>
</protein>
<dbReference type="SUPFAM" id="SSF53756">
    <property type="entry name" value="UDP-Glycosyltransferase/glycogen phosphorylase"/>
    <property type="match status" value="1"/>
</dbReference>
<dbReference type="Gene3D" id="3.40.50.2000">
    <property type="entry name" value="Glycogen Phosphorylase B"/>
    <property type="match status" value="1"/>
</dbReference>
<dbReference type="AlphaFoldDB" id="A0A9W9YNH8"/>
<dbReference type="Pfam" id="PF20706">
    <property type="entry name" value="GT4-conflict"/>
    <property type="match status" value="1"/>
</dbReference>
<gene>
    <name evidence="2" type="ORF">OS493_016856</name>
</gene>
<proteinExistence type="predicted"/>
<dbReference type="EMBL" id="MU827310">
    <property type="protein sequence ID" value="KAJ7360228.1"/>
    <property type="molecule type" value="Genomic_DNA"/>
</dbReference>
<keyword evidence="3" id="KW-1185">Reference proteome</keyword>
<comment type="caution">
    <text evidence="2">The sequence shown here is derived from an EMBL/GenBank/DDBJ whole genome shotgun (WGS) entry which is preliminary data.</text>
</comment>
<dbReference type="Proteomes" id="UP001163046">
    <property type="component" value="Unassembled WGS sequence"/>
</dbReference>
<evidence type="ECO:0000313" key="3">
    <source>
        <dbReference type="Proteomes" id="UP001163046"/>
    </source>
</evidence>
<dbReference type="OrthoDB" id="5958728at2759"/>
<dbReference type="InterPro" id="IPR011029">
    <property type="entry name" value="DEATH-like_dom_sf"/>
</dbReference>
<evidence type="ECO:0000259" key="1">
    <source>
        <dbReference type="PROSITE" id="PS50017"/>
    </source>
</evidence>
<accession>A0A9W9YNH8</accession>
<reference evidence="2" key="1">
    <citation type="submission" date="2023-01" db="EMBL/GenBank/DDBJ databases">
        <title>Genome assembly of the deep-sea coral Lophelia pertusa.</title>
        <authorList>
            <person name="Herrera S."/>
            <person name="Cordes E."/>
        </authorList>
    </citation>
    <scope>NUCLEOTIDE SEQUENCE</scope>
    <source>
        <strain evidence="2">USNM1676648</strain>
        <tissue evidence="2">Polyp</tissue>
    </source>
</reference>
<organism evidence="2 3">
    <name type="scientific">Desmophyllum pertusum</name>
    <dbReference type="NCBI Taxonomy" id="174260"/>
    <lineage>
        <taxon>Eukaryota</taxon>
        <taxon>Metazoa</taxon>
        <taxon>Cnidaria</taxon>
        <taxon>Anthozoa</taxon>
        <taxon>Hexacorallia</taxon>
        <taxon>Scleractinia</taxon>
        <taxon>Caryophylliina</taxon>
        <taxon>Caryophylliidae</taxon>
        <taxon>Desmophyllum</taxon>
    </lineage>
</organism>
<evidence type="ECO:0000313" key="2">
    <source>
        <dbReference type="EMBL" id="KAJ7360228.1"/>
    </source>
</evidence>
<name>A0A9W9YNH8_9CNID</name>
<sequence length="458" mass="52022">MHCYGLDLGRQAQNIKDAKKCKWVQVVHTISEDLHADECESEHKLQITLCEKADVLVAIGPKVEDACKRALRLSEKHENVFNLTPGVFEDFNGVRQMYEELETFCVLMSGSSKYFEFKGCDIAAKAIKLLNTPSYHLIVIVKPCDNVAEVRQALLSEGIDSRQLSVRVAENHQDWHKWLCEVDLAIKPSRTEGFGMSGLLAISANLPVLISEHSGLGIVLKKVPFGNSHVVNSNDPQVWADKIKRVRAKDSKIRHAEAKQLRDAYMRKFNWKEQCDKLVERLFMIVPEKCEGSNKQDVPTESNAQNLDCEEAVKNIQRKFQETSLLDKDSTSETRVQVRCDEVDAGAKQNGSQVNRRLSADIKTIPVSVHSRVCVMLNVKRNVRFDDFRMLAEKVGLDRDETNFVEQLENPTDEILKTWSSKSEATVGKLIELLKEKDLGRMDVVKVLEDWVNEKQSE</sequence>